<organism evidence="2 3">
    <name type="scientific">Saguinus oedipus</name>
    <name type="common">Cotton-top tamarin</name>
    <name type="synonym">Oedipomidas oedipus</name>
    <dbReference type="NCBI Taxonomy" id="9490"/>
    <lineage>
        <taxon>Eukaryota</taxon>
        <taxon>Metazoa</taxon>
        <taxon>Chordata</taxon>
        <taxon>Craniata</taxon>
        <taxon>Vertebrata</taxon>
        <taxon>Euteleostomi</taxon>
        <taxon>Mammalia</taxon>
        <taxon>Eutheria</taxon>
        <taxon>Euarchontoglires</taxon>
        <taxon>Primates</taxon>
        <taxon>Haplorrhini</taxon>
        <taxon>Platyrrhini</taxon>
        <taxon>Cebidae</taxon>
        <taxon>Callitrichinae</taxon>
        <taxon>Saguinus</taxon>
    </lineage>
</organism>
<dbReference type="EMBL" id="JASSZA010000017">
    <property type="protein sequence ID" value="KAK2090719.1"/>
    <property type="molecule type" value="Genomic_DNA"/>
</dbReference>
<feature type="region of interest" description="Disordered" evidence="1">
    <location>
        <begin position="1"/>
        <end position="22"/>
    </location>
</feature>
<accession>A0ABQ9U0Y8</accession>
<evidence type="ECO:0000256" key="1">
    <source>
        <dbReference type="SAM" id="MobiDB-lite"/>
    </source>
</evidence>
<comment type="caution">
    <text evidence="2">The sequence shown here is derived from an EMBL/GenBank/DDBJ whole genome shotgun (WGS) entry which is preliminary data.</text>
</comment>
<name>A0ABQ9U0Y8_SAGOE</name>
<protein>
    <submittedName>
        <fullName evidence="2">Uncharacterized protein</fullName>
    </submittedName>
</protein>
<keyword evidence="3" id="KW-1185">Reference proteome</keyword>
<sequence length="102" mass="10742">MVTEGRLETGEVPDQEPGFSQISHYVPARSGNKLTPPSANTKRAVLSPAEMGVGTACKRIAQEPIAQEHRPAPCVQRGVLAGAPRSPQEAARQVCKNPVSGS</sequence>
<feature type="non-terminal residue" evidence="2">
    <location>
        <position position="102"/>
    </location>
</feature>
<reference evidence="2 3" key="1">
    <citation type="submission" date="2023-05" db="EMBL/GenBank/DDBJ databases">
        <title>B98-5 Cell Line De Novo Hybrid Assembly: An Optical Mapping Approach.</title>
        <authorList>
            <person name="Kananen K."/>
            <person name="Auerbach J.A."/>
            <person name="Kautto E."/>
            <person name="Blachly J.S."/>
        </authorList>
    </citation>
    <scope>NUCLEOTIDE SEQUENCE [LARGE SCALE GENOMIC DNA]</scope>
    <source>
        <strain evidence="2">B95-8</strain>
        <tissue evidence="2">Cell line</tissue>
    </source>
</reference>
<gene>
    <name evidence="2" type="ORF">P7K49_031976</name>
</gene>
<evidence type="ECO:0000313" key="2">
    <source>
        <dbReference type="EMBL" id="KAK2090719.1"/>
    </source>
</evidence>
<feature type="region of interest" description="Disordered" evidence="1">
    <location>
        <begin position="78"/>
        <end position="102"/>
    </location>
</feature>
<evidence type="ECO:0000313" key="3">
    <source>
        <dbReference type="Proteomes" id="UP001266305"/>
    </source>
</evidence>
<dbReference type="Proteomes" id="UP001266305">
    <property type="component" value="Unassembled WGS sequence"/>
</dbReference>
<proteinExistence type="predicted"/>